<dbReference type="PROSITE" id="PS51194">
    <property type="entry name" value="HELICASE_CTER"/>
    <property type="match status" value="1"/>
</dbReference>
<dbReference type="Pfam" id="PF00270">
    <property type="entry name" value="DEAD"/>
    <property type="match status" value="1"/>
</dbReference>
<dbReference type="CDD" id="cd18787">
    <property type="entry name" value="SF2_C_DEAD"/>
    <property type="match status" value="1"/>
</dbReference>
<dbReference type="GO" id="GO:0003724">
    <property type="term" value="F:RNA helicase activity"/>
    <property type="evidence" value="ECO:0007669"/>
    <property type="project" value="TreeGrafter"/>
</dbReference>
<evidence type="ECO:0000256" key="2">
    <source>
        <dbReference type="ARBA" id="ARBA00022801"/>
    </source>
</evidence>
<dbReference type="RefSeq" id="WP_304282762.1">
    <property type="nucleotide sequence ID" value="NZ_QFQZ01000116.1"/>
</dbReference>
<dbReference type="InterPro" id="IPR012677">
    <property type="entry name" value="Nucleotide-bd_a/b_plait_sf"/>
</dbReference>
<dbReference type="PROSITE" id="PS51192">
    <property type="entry name" value="HELICASE_ATP_BIND_1"/>
    <property type="match status" value="1"/>
</dbReference>
<evidence type="ECO:0000313" key="10">
    <source>
        <dbReference type="EMBL" id="PZR30748.1"/>
    </source>
</evidence>
<evidence type="ECO:0000256" key="4">
    <source>
        <dbReference type="ARBA" id="ARBA00022840"/>
    </source>
</evidence>
<evidence type="ECO:0000313" key="11">
    <source>
        <dbReference type="Proteomes" id="UP000249393"/>
    </source>
</evidence>
<dbReference type="InterPro" id="IPR014001">
    <property type="entry name" value="Helicase_ATP-bd"/>
</dbReference>
<organism evidence="10 11">
    <name type="scientific">Caulobacter segnis</name>
    <dbReference type="NCBI Taxonomy" id="88688"/>
    <lineage>
        <taxon>Bacteria</taxon>
        <taxon>Pseudomonadati</taxon>
        <taxon>Pseudomonadota</taxon>
        <taxon>Alphaproteobacteria</taxon>
        <taxon>Caulobacterales</taxon>
        <taxon>Caulobacteraceae</taxon>
        <taxon>Caulobacter</taxon>
    </lineage>
</organism>
<dbReference type="InterPro" id="IPR005580">
    <property type="entry name" value="DbpA/CsdA_RNA-bd_dom"/>
</dbReference>
<feature type="compositionally biased region" description="Low complexity" evidence="7">
    <location>
        <begin position="698"/>
        <end position="712"/>
    </location>
</feature>
<dbReference type="Gene3D" id="3.40.50.300">
    <property type="entry name" value="P-loop containing nucleotide triphosphate hydrolases"/>
    <property type="match status" value="2"/>
</dbReference>
<dbReference type="PANTHER" id="PTHR47959">
    <property type="entry name" value="ATP-DEPENDENT RNA HELICASE RHLE-RELATED"/>
    <property type="match status" value="1"/>
</dbReference>
<keyword evidence="3 6" id="KW-0347">Helicase</keyword>
<keyword evidence="2 6" id="KW-0378">Hydrolase</keyword>
<sequence length="712" mass="78672">MPFPASHPALERALAAQGYAEPTPVQAAVLAADAADRDLLVSAQTGSGKTVAFGLAAAPTLLGEAETFGQAAEPLALVIAPTRELAMQVNRELGWLYAEAKAAVINCVGGMDARREQRALNYGAHIVVGTPGRLRDHIERGHLDLSKLKVAVLDEADEMLDMGFREDLEFILDAAPPERRTLLFSATLARDIVELAKRYQNDAVRIDTIGRNEPHRDIEYRAVRVAPNEVEHAVVNLLRFFEAPGALVFANTRESVRSLHAKLRERGFAVVGLSGELSQRERADALQALRDGHARVCVATDVAARGLDLPDLGLVIHAELPINKATLLHRSGRTGRAGKKGVSALVVPYTRRRKAEQLLYAAGVDADWGGAPSADSIREKDQERLLEDPIFSEVSTEEDIALAEAMLAKRTPVEIAAALIRTRRAKLPSPEDIYDDPRHGADPGPRLRTGEPGERPEREPRVSMEGSEWFRISVGRRGNADPKWLIPMICRLGHITKKDIGAIRIFDYDTKFEISAEAATKFGAAVQSTVREDVSITPTTAPAPRGERPPRNYEPRDPNAPPREFKPRPPRGEGEERPQRPPFKKRFEDGDRPQREFTPRPPREDRPYSPTEQADRPKRAFKPRHDERPQDDRPQRDFKPRAPRAEGDAPKKPFKKRFEDNAAGPKPYAKPYAGKRDGDGPAKPFKGPKPFKAKSFDAKPGGKPAGKPFKKK</sequence>
<feature type="compositionally biased region" description="Low complexity" evidence="7">
    <location>
        <begin position="681"/>
        <end position="690"/>
    </location>
</feature>
<dbReference type="GO" id="GO:0005524">
    <property type="term" value="F:ATP binding"/>
    <property type="evidence" value="ECO:0007669"/>
    <property type="project" value="UniProtKB-KW"/>
</dbReference>
<dbReference type="SUPFAM" id="SSF52540">
    <property type="entry name" value="P-loop containing nucleoside triphosphate hydrolases"/>
    <property type="match status" value="1"/>
</dbReference>
<dbReference type="CDD" id="cd12252">
    <property type="entry name" value="RRM_DbpA"/>
    <property type="match status" value="1"/>
</dbReference>
<dbReference type="GO" id="GO:0016787">
    <property type="term" value="F:hydrolase activity"/>
    <property type="evidence" value="ECO:0007669"/>
    <property type="project" value="UniProtKB-KW"/>
</dbReference>
<proteinExistence type="inferred from homology"/>
<keyword evidence="1 6" id="KW-0547">Nucleotide-binding</keyword>
<comment type="similarity">
    <text evidence="5 6">Belongs to the DEAD box helicase family.</text>
</comment>
<dbReference type="CDD" id="cd00268">
    <property type="entry name" value="DEADc"/>
    <property type="match status" value="1"/>
</dbReference>
<dbReference type="EMBL" id="QFQZ01000116">
    <property type="protein sequence ID" value="PZR30748.1"/>
    <property type="molecule type" value="Genomic_DNA"/>
</dbReference>
<name>A0A2W5WAY3_9CAUL</name>
<gene>
    <name evidence="10" type="ORF">DI526_21700</name>
</gene>
<accession>A0A2W5WAY3</accession>
<dbReference type="InterPro" id="IPR000629">
    <property type="entry name" value="RNA-helicase_DEAD-box_CS"/>
</dbReference>
<feature type="domain" description="Helicase ATP-binding" evidence="8">
    <location>
        <begin position="30"/>
        <end position="206"/>
    </location>
</feature>
<evidence type="ECO:0000259" key="9">
    <source>
        <dbReference type="PROSITE" id="PS51194"/>
    </source>
</evidence>
<feature type="domain" description="Helicase C-terminal" evidence="9">
    <location>
        <begin position="236"/>
        <end position="402"/>
    </location>
</feature>
<dbReference type="InterPro" id="IPR027417">
    <property type="entry name" value="P-loop_NTPase"/>
</dbReference>
<evidence type="ECO:0000256" key="1">
    <source>
        <dbReference type="ARBA" id="ARBA00022741"/>
    </source>
</evidence>
<dbReference type="InterPro" id="IPR050079">
    <property type="entry name" value="DEAD_box_RNA_helicase"/>
</dbReference>
<evidence type="ECO:0000259" key="8">
    <source>
        <dbReference type="PROSITE" id="PS51192"/>
    </source>
</evidence>
<feature type="compositionally biased region" description="Low complexity" evidence="7">
    <location>
        <begin position="662"/>
        <end position="672"/>
    </location>
</feature>
<dbReference type="InterPro" id="IPR001650">
    <property type="entry name" value="Helicase_C-like"/>
</dbReference>
<dbReference type="Pfam" id="PF00271">
    <property type="entry name" value="Helicase_C"/>
    <property type="match status" value="1"/>
</dbReference>
<dbReference type="InterPro" id="IPR011545">
    <property type="entry name" value="DEAD/DEAH_box_helicase_dom"/>
</dbReference>
<keyword evidence="4 6" id="KW-0067">ATP-binding</keyword>
<feature type="region of interest" description="Disordered" evidence="7">
    <location>
        <begin position="533"/>
        <end position="712"/>
    </location>
</feature>
<dbReference type="PROSITE" id="PS00039">
    <property type="entry name" value="DEAD_ATP_HELICASE"/>
    <property type="match status" value="1"/>
</dbReference>
<dbReference type="SMART" id="SM00490">
    <property type="entry name" value="HELICc"/>
    <property type="match status" value="1"/>
</dbReference>
<dbReference type="Proteomes" id="UP000249393">
    <property type="component" value="Unassembled WGS sequence"/>
</dbReference>
<comment type="caution">
    <text evidence="10">The sequence shown here is derived from an EMBL/GenBank/DDBJ whole genome shotgun (WGS) entry which is preliminary data.</text>
</comment>
<evidence type="ECO:0000256" key="6">
    <source>
        <dbReference type="RuleBase" id="RU000492"/>
    </source>
</evidence>
<dbReference type="PANTHER" id="PTHR47959:SF1">
    <property type="entry name" value="ATP-DEPENDENT RNA HELICASE DBPA"/>
    <property type="match status" value="1"/>
</dbReference>
<evidence type="ECO:0000256" key="5">
    <source>
        <dbReference type="ARBA" id="ARBA00038437"/>
    </source>
</evidence>
<dbReference type="GO" id="GO:0005829">
    <property type="term" value="C:cytosol"/>
    <property type="evidence" value="ECO:0007669"/>
    <property type="project" value="TreeGrafter"/>
</dbReference>
<evidence type="ECO:0000256" key="7">
    <source>
        <dbReference type="SAM" id="MobiDB-lite"/>
    </source>
</evidence>
<reference evidence="10 11" key="1">
    <citation type="submission" date="2017-08" db="EMBL/GenBank/DDBJ databases">
        <title>Infants hospitalized years apart are colonized by the same room-sourced microbial strains.</title>
        <authorList>
            <person name="Brooks B."/>
            <person name="Olm M.R."/>
            <person name="Firek B.A."/>
            <person name="Baker R."/>
            <person name="Thomas B.C."/>
            <person name="Morowitz M.J."/>
            <person name="Banfield J.F."/>
        </authorList>
    </citation>
    <scope>NUCLEOTIDE SEQUENCE [LARGE SCALE GENOMIC DNA]</scope>
    <source>
        <strain evidence="10">S2_003_000_R2_4</strain>
    </source>
</reference>
<dbReference type="Pfam" id="PF03880">
    <property type="entry name" value="DbpA"/>
    <property type="match status" value="1"/>
</dbReference>
<dbReference type="Gene3D" id="3.30.70.330">
    <property type="match status" value="1"/>
</dbReference>
<dbReference type="AlphaFoldDB" id="A0A2W5WAY3"/>
<feature type="compositionally biased region" description="Basic and acidic residues" evidence="7">
    <location>
        <begin position="545"/>
        <end position="660"/>
    </location>
</feature>
<feature type="compositionally biased region" description="Basic and acidic residues" evidence="7">
    <location>
        <begin position="448"/>
        <end position="462"/>
    </location>
</feature>
<feature type="region of interest" description="Disordered" evidence="7">
    <location>
        <begin position="428"/>
        <end position="462"/>
    </location>
</feature>
<dbReference type="SMART" id="SM00487">
    <property type="entry name" value="DEXDc"/>
    <property type="match status" value="1"/>
</dbReference>
<dbReference type="InterPro" id="IPR044742">
    <property type="entry name" value="DEAD/DEAH_RhlB"/>
</dbReference>
<dbReference type="GO" id="GO:0003676">
    <property type="term" value="F:nucleic acid binding"/>
    <property type="evidence" value="ECO:0007669"/>
    <property type="project" value="InterPro"/>
</dbReference>
<evidence type="ECO:0000256" key="3">
    <source>
        <dbReference type="ARBA" id="ARBA00022806"/>
    </source>
</evidence>
<protein>
    <submittedName>
        <fullName evidence="10">DEAD/DEAH box helicase</fullName>
    </submittedName>
</protein>